<evidence type="ECO:0000313" key="6">
    <source>
        <dbReference type="Proteomes" id="UP000008370"/>
    </source>
</evidence>
<feature type="domain" description="AMP-dependent synthetase/ligase" evidence="3">
    <location>
        <begin position="102"/>
        <end position="366"/>
    </location>
</feature>
<dbReference type="Gene3D" id="1.10.1200.10">
    <property type="entry name" value="ACP-like"/>
    <property type="match status" value="1"/>
</dbReference>
<evidence type="ECO:0008006" key="7">
    <source>
        <dbReference type="Google" id="ProtNLM"/>
    </source>
</evidence>
<keyword evidence="1" id="KW-0596">Phosphopantetheine</keyword>
<dbReference type="PANTHER" id="PTHR43439:SF2">
    <property type="entry name" value="ENZYME, PUTATIVE (JCVI)-RELATED"/>
    <property type="match status" value="1"/>
</dbReference>
<dbReference type="STRING" id="650164.K5WI80"/>
<dbReference type="KEGG" id="pco:PHACADRAFT_213717"/>
<evidence type="ECO:0000259" key="4">
    <source>
        <dbReference type="Pfam" id="PF07993"/>
    </source>
</evidence>
<evidence type="ECO:0000256" key="2">
    <source>
        <dbReference type="ARBA" id="ARBA00022553"/>
    </source>
</evidence>
<protein>
    <recommendedName>
        <fullName evidence="7">Polyketide synthase phosphopantetheine-binding domain-containing protein</fullName>
    </recommendedName>
</protein>
<organism evidence="5 6">
    <name type="scientific">Phanerochaete carnosa (strain HHB-10118-sp)</name>
    <name type="common">White-rot fungus</name>
    <name type="synonym">Peniophora carnosa</name>
    <dbReference type="NCBI Taxonomy" id="650164"/>
    <lineage>
        <taxon>Eukaryota</taxon>
        <taxon>Fungi</taxon>
        <taxon>Dikarya</taxon>
        <taxon>Basidiomycota</taxon>
        <taxon>Agaricomycotina</taxon>
        <taxon>Agaricomycetes</taxon>
        <taxon>Polyporales</taxon>
        <taxon>Phanerochaetaceae</taxon>
        <taxon>Phanerochaete</taxon>
    </lineage>
</organism>
<feature type="domain" description="Thioester reductase (TE)" evidence="4">
    <location>
        <begin position="721"/>
        <end position="955"/>
    </location>
</feature>
<dbReference type="InterPro" id="IPR051414">
    <property type="entry name" value="Adenylate-forming_Reductase"/>
</dbReference>
<dbReference type="RefSeq" id="XP_007401135.1">
    <property type="nucleotide sequence ID" value="XM_007401073.1"/>
</dbReference>
<evidence type="ECO:0000256" key="1">
    <source>
        <dbReference type="ARBA" id="ARBA00022450"/>
    </source>
</evidence>
<reference evidence="5 6" key="1">
    <citation type="journal article" date="2012" name="BMC Genomics">
        <title>Comparative genomics of the white-rot fungi, Phanerochaete carnosa and P. chrysosporium, to elucidate the genetic basis of the distinct wood types they colonize.</title>
        <authorList>
            <person name="Suzuki H."/>
            <person name="MacDonald J."/>
            <person name="Syed K."/>
            <person name="Salamov A."/>
            <person name="Hori C."/>
            <person name="Aerts A."/>
            <person name="Henrissat B."/>
            <person name="Wiebenga A."/>
            <person name="vanKuyk P.A."/>
            <person name="Barry K."/>
            <person name="Lindquist E."/>
            <person name="LaButti K."/>
            <person name="Lapidus A."/>
            <person name="Lucas S."/>
            <person name="Coutinho P."/>
            <person name="Gong Y."/>
            <person name="Samejima M."/>
            <person name="Mahadevan R."/>
            <person name="Abou-Zaid M."/>
            <person name="de Vries R.P."/>
            <person name="Igarashi K."/>
            <person name="Yadav J.S."/>
            <person name="Grigoriev I.V."/>
            <person name="Master E.R."/>
        </authorList>
    </citation>
    <scope>NUCLEOTIDE SEQUENCE [LARGE SCALE GENOMIC DNA]</scope>
    <source>
        <strain evidence="5 6">HHB-10118-sp</strain>
    </source>
</reference>
<dbReference type="InterPro" id="IPR013120">
    <property type="entry name" value="FAR_NAD-bd"/>
</dbReference>
<dbReference type="AlphaFoldDB" id="K5WI80"/>
<keyword evidence="6" id="KW-1185">Reference proteome</keyword>
<sequence>MSPDRRDTLRLPGLPRTQALTSTTFTSPPLDGSLTVPELYDWHYANSPRHPLFVYSDHDGATTTIYWPDACMAVHRAGRIAISIAQEHPPRSNKGRPIFAILAGNESVTYYTLMTGICRAGFVAFPISPRNSPEAIAHLLAETGVSHIFISAEDALQRLWDASTDVLARTGGAPPLRHDVPAFQELYPAEPDVHFKLLPAPDVRWDDVTIILHSSGSTAFPKPIPWTHERYLLGCLAPWFGERDLTGQRLAFHSTPMFHGLGTMQIGWTAFSGLVLTVFKPQVPPVVPTPESVMRGAIATKSDFIYCVPSFIEEWATNPAHVRHLQSVQGIIYGGGPLSQSVGDELVGQGVSIFPMYGISETGINNISLPKSAEKDWQYFAIARNIKAHFEPDGDGHYEFIAVSSTFQKPCVENTEVDGVPAYATSDLLIPHPTKPGFWRIYGRKDDQIMHSTGEKASIVTNPGPLEKILCTDPRVQAAVMFGRGKFNAGVLIDPRPPHKFDPADQDKLADFRNLIWSTVEAANHIAPQHSRIFKEMIVVSSPGKPFTYTAKNTARRQAILKDYEPEVEALYQAIEETTQAELPPPESWDLDSTIEFVRTVVNRVLNVPVGDADDIFRKGCDSLQATWIRNSLLHALRASTNVSTRHISNNLVYENPTVSALASVMLQLAHSNSALSESTNNTSSKVAEMLSLVEKYSSALPVHIPDKNPMKARVGDVVLLTGTTGFFGAALLMQLVVSPDVELVYAVNRKGGEPIAERQKATYKESDLDVAILNSPKIVLLECDMHEDRLGLSDDTYEEIRTSVTHIIHNAWTVNFNLALSFFEPNIKTLRNLMDLALSSPMEAPPKLIFESTVGVLAHRSADIRETAIEPQPVVGAGYPESKWVAERLCAIAAEHTALRPVCIRVGQLCGLATGAWNPSEWLPSLIRSSVFLKCLPALDIEISMLPTDDAARALLEMRNAEVPFLHLVHPRAAAWHTLMAPVAESYGLQSVPFTQWVALLEQSRRAFDTNSAVEELMRRNPALKLLQFFTRMQETDYTVRAVGVRGLDTARAQRASPTLRAMTPLTGDHTRRWLAYWRRHGYL</sequence>
<dbReference type="HOGENOM" id="CLU_002220_1_0_1"/>
<accession>K5WI80</accession>
<dbReference type="SUPFAM" id="SSF47336">
    <property type="entry name" value="ACP-like"/>
    <property type="match status" value="1"/>
</dbReference>
<dbReference type="InParanoid" id="K5WI80"/>
<dbReference type="Pfam" id="PF07993">
    <property type="entry name" value="NAD_binding_4"/>
    <property type="match status" value="1"/>
</dbReference>
<proteinExistence type="predicted"/>
<dbReference type="EMBL" id="JH930479">
    <property type="protein sequence ID" value="EKM49937.1"/>
    <property type="molecule type" value="Genomic_DNA"/>
</dbReference>
<gene>
    <name evidence="5" type="ORF">PHACADRAFT_213717</name>
</gene>
<dbReference type="Proteomes" id="UP000008370">
    <property type="component" value="Unassembled WGS sequence"/>
</dbReference>
<dbReference type="InterPro" id="IPR036736">
    <property type="entry name" value="ACP-like_sf"/>
</dbReference>
<dbReference type="GeneID" id="18913413"/>
<dbReference type="InterPro" id="IPR000873">
    <property type="entry name" value="AMP-dep_synth/lig_dom"/>
</dbReference>
<dbReference type="Pfam" id="PF23562">
    <property type="entry name" value="AMP-binding_C_3"/>
    <property type="match status" value="1"/>
</dbReference>
<dbReference type="SUPFAM" id="SSF51735">
    <property type="entry name" value="NAD(P)-binding Rossmann-fold domains"/>
    <property type="match status" value="1"/>
</dbReference>
<dbReference type="InterPro" id="IPR042099">
    <property type="entry name" value="ANL_N_sf"/>
</dbReference>
<name>K5WI80_PHACS</name>
<dbReference type="Gene3D" id="3.40.50.720">
    <property type="entry name" value="NAD(P)-binding Rossmann-like Domain"/>
    <property type="match status" value="1"/>
</dbReference>
<evidence type="ECO:0000259" key="3">
    <source>
        <dbReference type="Pfam" id="PF00501"/>
    </source>
</evidence>
<dbReference type="Gene3D" id="3.40.50.12780">
    <property type="entry name" value="N-terminal domain of ligase-like"/>
    <property type="match status" value="1"/>
</dbReference>
<dbReference type="SUPFAM" id="SSF56801">
    <property type="entry name" value="Acetyl-CoA synthetase-like"/>
    <property type="match status" value="1"/>
</dbReference>
<dbReference type="PANTHER" id="PTHR43439">
    <property type="entry name" value="PHENYLACETATE-COENZYME A LIGASE"/>
    <property type="match status" value="1"/>
</dbReference>
<evidence type="ECO:0000313" key="5">
    <source>
        <dbReference type="EMBL" id="EKM49937.1"/>
    </source>
</evidence>
<dbReference type="Pfam" id="PF00501">
    <property type="entry name" value="AMP-binding"/>
    <property type="match status" value="1"/>
</dbReference>
<keyword evidence="2" id="KW-0597">Phosphoprotein</keyword>
<dbReference type="InterPro" id="IPR036291">
    <property type="entry name" value="NAD(P)-bd_dom_sf"/>
</dbReference>
<dbReference type="OrthoDB" id="429813at2759"/>